<name>A0A411DH74_CHRID</name>
<accession>A0A411DH74</accession>
<dbReference type="EMBL" id="CP035532">
    <property type="protein sequence ID" value="QBA19748.1"/>
    <property type="molecule type" value="Genomic_DNA"/>
</dbReference>
<organism evidence="1">
    <name type="scientific">Chryseobacterium indologenes</name>
    <name type="common">Flavobacterium indologenes</name>
    <dbReference type="NCBI Taxonomy" id="253"/>
    <lineage>
        <taxon>Bacteria</taxon>
        <taxon>Pseudomonadati</taxon>
        <taxon>Bacteroidota</taxon>
        <taxon>Flavobacteriia</taxon>
        <taxon>Flavobacteriales</taxon>
        <taxon>Weeksellaceae</taxon>
        <taxon>Chryseobacterium group</taxon>
        <taxon>Chryseobacterium</taxon>
    </lineage>
</organism>
<dbReference type="AlphaFoldDB" id="A0A411DH74"/>
<evidence type="ECO:0008006" key="2">
    <source>
        <dbReference type="Google" id="ProtNLM"/>
    </source>
</evidence>
<gene>
    <name evidence="1" type="ORF">EU348_00630</name>
</gene>
<proteinExistence type="predicted"/>
<protein>
    <recommendedName>
        <fullName evidence="2">Swt1-like HEPN domain-containing protein</fullName>
    </recommendedName>
</protein>
<reference evidence="1" key="1">
    <citation type="submission" date="2019-01" db="EMBL/GenBank/DDBJ databases">
        <title>Whole Genome Sequencing for Putative Detection of Antimicrobial Resistance and Potential Virulence Factors in Chryseobacterium indologenes isolated from Nile Tilapia in Tanzania.</title>
        <authorList>
            <person name="Mwega E."/>
            <person name="Mutoloki S."/>
            <person name="Mugimba K."/>
            <person name="Colquhoun D."/>
            <person name="Mdegela R."/>
            <person name="Evensen O."/>
            <person name="Wasteson Y."/>
        </authorList>
    </citation>
    <scope>NUCLEOTIDE SEQUENCE [LARGE SCALE GENOMIC DNA]</scope>
    <source>
        <strain evidence="1">StR 01</strain>
    </source>
</reference>
<evidence type="ECO:0000313" key="1">
    <source>
        <dbReference type="EMBL" id="QBA19748.1"/>
    </source>
</evidence>
<sequence length="398" mass="46559">MITIENLTQIVIGTLKTLHFFNGDRKEINVKDVYLLNEDTLCCDFYPVSRNSYDIKLEMAPILGCFNSFFRNKQYENINLKNYAVRAYDEEDNEILYAISSKTKAELIGEGGSIEWLSSAFFQENTEDSRLVQAKQIISEIENGLREIVKIKLRDNFGNDWWETGVDNKIARDVKKIYFNNFGVDCTDGDILIDYTFIYQVKEIILSNYELFKSYFQNSTQFESLMDDFNKLRREEAHNRAISNVNLENLRGLYEDLLAGILLDLKSFQSLFLTENWKRKIKKIMIEGRFESIYNDTEISNEANVIQKLLMIQENLSSRISYLNDTITKLKSITAPVHKNSVHLELISYFEEDLKLRKALLNETLTLNNEKINTIVNQIKSHEQKMDVFSMKFLLNEK</sequence>